<proteinExistence type="predicted"/>
<dbReference type="Proteomes" id="UP000294847">
    <property type="component" value="Chromosome 7"/>
</dbReference>
<dbReference type="EMBL" id="CP034210">
    <property type="protein sequence ID" value="QBZ65959.1"/>
    <property type="molecule type" value="Genomic_DNA"/>
</dbReference>
<gene>
    <name evidence="1" type="ORF">PoMZ_12926</name>
</gene>
<evidence type="ECO:0000313" key="1">
    <source>
        <dbReference type="EMBL" id="QBZ65959.1"/>
    </source>
</evidence>
<protein>
    <submittedName>
        <fullName evidence="1">Uncharacterized protein</fullName>
    </submittedName>
</protein>
<name>A0A4P7NU74_PYROR</name>
<organism evidence="1 2">
    <name type="scientific">Pyricularia oryzae</name>
    <name type="common">Rice blast fungus</name>
    <name type="synonym">Magnaporthe oryzae</name>
    <dbReference type="NCBI Taxonomy" id="318829"/>
    <lineage>
        <taxon>Eukaryota</taxon>
        <taxon>Fungi</taxon>
        <taxon>Dikarya</taxon>
        <taxon>Ascomycota</taxon>
        <taxon>Pezizomycotina</taxon>
        <taxon>Sordariomycetes</taxon>
        <taxon>Sordariomycetidae</taxon>
        <taxon>Magnaporthales</taxon>
        <taxon>Pyriculariaceae</taxon>
        <taxon>Pyricularia</taxon>
    </lineage>
</organism>
<sequence length="272" mass="28660">MGSSPGSTGMGSDTFRIDAAAAAADANRPTLGRRERPRKTLVMSLVRVHQQAISPMMARPGGLTRRVCKYAFGRQDAEKSTGVGGNGQVRRAGDGLVAGEQVRPTLQKVLQPAASPALAGEALKDVDLCASDAACGVKDTDAGVLAVAQQGTRVIGVQRRQAVEFCSQLDEVCAELGDVPTPRGLVHLDPFLLQPPDFAPLGRGGGRVTRLLVLDAVAPLVELMEQRHLEGPVYGLAQDLVVVRYQVLQAGCGEELVGCARRRELVGSAGYE</sequence>
<dbReference type="AlphaFoldDB" id="A0A4P7NU74"/>
<reference evidence="1 2" key="1">
    <citation type="journal article" date="2019" name="Mol. Biol. Evol.">
        <title>Blast fungal genomes show frequent chromosomal changes, gene gains and losses, and effector gene turnover.</title>
        <authorList>
            <person name="Gomez Luciano L.B."/>
            <person name="Jason Tsai I."/>
            <person name="Chuma I."/>
            <person name="Tosa Y."/>
            <person name="Chen Y.H."/>
            <person name="Li J.Y."/>
            <person name="Li M.Y."/>
            <person name="Jade Lu M.Y."/>
            <person name="Nakayashiki H."/>
            <person name="Li W.H."/>
        </authorList>
    </citation>
    <scope>NUCLEOTIDE SEQUENCE [LARGE SCALE GENOMIC DNA]</scope>
    <source>
        <strain evidence="1">MZ5-1-6</strain>
    </source>
</reference>
<accession>A0A4P7NU74</accession>
<evidence type="ECO:0000313" key="2">
    <source>
        <dbReference type="Proteomes" id="UP000294847"/>
    </source>
</evidence>